<dbReference type="InterPro" id="IPR036388">
    <property type="entry name" value="WH-like_DNA-bd_sf"/>
</dbReference>
<evidence type="ECO:0000313" key="3">
    <source>
        <dbReference type="Proteomes" id="UP000216164"/>
    </source>
</evidence>
<evidence type="ECO:0000313" key="2">
    <source>
        <dbReference type="EMBL" id="OYQ14216.1"/>
    </source>
</evidence>
<protein>
    <submittedName>
        <fullName evidence="2">Helix-turn-helix domain-containing protein</fullName>
    </submittedName>
</protein>
<dbReference type="EMBL" id="NCTK01000001">
    <property type="protein sequence ID" value="OYQ14216.1"/>
    <property type="molecule type" value="Genomic_DNA"/>
</dbReference>
<dbReference type="RefSeq" id="WP_003272192.1">
    <property type="nucleotide sequence ID" value="NZ_NCTK01000001.1"/>
</dbReference>
<dbReference type="InterPro" id="IPR036390">
    <property type="entry name" value="WH_DNA-bd_sf"/>
</dbReference>
<accession>A0AAP7ZP91</accession>
<dbReference type="Gene3D" id="1.10.10.10">
    <property type="entry name" value="Winged helix-like DNA-binding domain superfamily/Winged helix DNA-binding domain"/>
    <property type="match status" value="1"/>
</dbReference>
<sequence length="155" mass="17020">MATASNVVPLKQGAPARQSEKKFGRAVMSHGPYIVPALMLRAQVRLNVNSTQMVVLLQLLDFWWTEDSSAHPSIKTIAERIGLSTKQVQRTVDALVEKGLIGKINRRLPGRGKTSNEYKFDGLIKKLQAIEGDFDKARKAKKAAAKPGGLIANKE</sequence>
<evidence type="ECO:0000256" key="1">
    <source>
        <dbReference type="SAM" id="MobiDB-lite"/>
    </source>
</evidence>
<comment type="caution">
    <text evidence="2">The sequence shown here is derived from an EMBL/GenBank/DDBJ whole genome shotgun (WGS) entry which is preliminary data.</text>
</comment>
<dbReference type="AlphaFoldDB" id="A0AAP7ZP91"/>
<name>A0AAP7ZP91_RALSL</name>
<dbReference type="Proteomes" id="UP000216164">
    <property type="component" value="Unassembled WGS sequence"/>
</dbReference>
<dbReference type="SUPFAM" id="SSF46785">
    <property type="entry name" value="Winged helix' DNA-binding domain"/>
    <property type="match status" value="1"/>
</dbReference>
<gene>
    <name evidence="2" type="ORF">B7R77_13790</name>
</gene>
<dbReference type="Pfam" id="PF13730">
    <property type="entry name" value="HTH_36"/>
    <property type="match status" value="1"/>
</dbReference>
<reference evidence="2 3" key="1">
    <citation type="submission" date="2017-04" db="EMBL/GenBank/DDBJ databases">
        <title>Genome Announcement: Closed genomes of Ralstonia solanacearum strains K60, UW551, and UW700.</title>
        <authorList>
            <person name="Hayes M."/>
            <person name="Macintyre A.M."/>
            <person name="Allen C."/>
        </authorList>
    </citation>
    <scope>NUCLEOTIDE SEQUENCE [LARGE SCALE GENOMIC DNA]</scope>
    <source>
        <strain evidence="2 3">UW25</strain>
    </source>
</reference>
<proteinExistence type="predicted"/>
<organism evidence="2 3">
    <name type="scientific">Ralstonia solanacearum K60</name>
    <dbReference type="NCBI Taxonomy" id="1091042"/>
    <lineage>
        <taxon>Bacteria</taxon>
        <taxon>Pseudomonadati</taxon>
        <taxon>Pseudomonadota</taxon>
        <taxon>Betaproteobacteria</taxon>
        <taxon>Burkholderiales</taxon>
        <taxon>Burkholderiaceae</taxon>
        <taxon>Ralstonia</taxon>
        <taxon>Ralstonia solanacearum species complex</taxon>
    </lineage>
</organism>
<feature type="region of interest" description="Disordered" evidence="1">
    <location>
        <begin position="1"/>
        <end position="22"/>
    </location>
</feature>